<feature type="signal peptide" evidence="1">
    <location>
        <begin position="1"/>
        <end position="23"/>
    </location>
</feature>
<evidence type="ECO:0008006" key="4">
    <source>
        <dbReference type="Google" id="ProtNLM"/>
    </source>
</evidence>
<dbReference type="RefSeq" id="WP_307391491.1">
    <property type="nucleotide sequence ID" value="NZ_BAAADK010000010.1"/>
</dbReference>
<feature type="chain" id="PRO_5045723859" description="SCP domain-containing protein" evidence="1">
    <location>
        <begin position="24"/>
        <end position="184"/>
    </location>
</feature>
<gene>
    <name evidence="2" type="ORF">J2S11_000915</name>
</gene>
<evidence type="ECO:0000313" key="3">
    <source>
        <dbReference type="Proteomes" id="UP001235840"/>
    </source>
</evidence>
<sequence length="184" mass="21212">MKKLLTFMLVIMMIISTGLTVFASPTESFDTDTLNFYESEKMHYFDYIPEELIEKHQKTIELADLYLNELYGEHAMLSTDDNFALDIYCKGISLGLYLDLEDESIKAALRNFTNDAAQFYINHEAISMFSEDVQPTIESTEPYEPHNPSISPMLDAGRYNVSRAVQYARTWTEEGKSIKCIYVH</sequence>
<comment type="caution">
    <text evidence="2">The sequence shown here is derived from an EMBL/GenBank/DDBJ whole genome shotgun (WGS) entry which is preliminary data.</text>
</comment>
<keyword evidence="1" id="KW-0732">Signal</keyword>
<accession>A0ABT9VWN2</accession>
<name>A0ABT9VWN2_9BACI</name>
<dbReference type="EMBL" id="JAUSTY010000003">
    <property type="protein sequence ID" value="MDQ0165015.1"/>
    <property type="molecule type" value="Genomic_DNA"/>
</dbReference>
<organism evidence="2 3">
    <name type="scientific">Caldalkalibacillus horti</name>
    <dbReference type="NCBI Taxonomy" id="77523"/>
    <lineage>
        <taxon>Bacteria</taxon>
        <taxon>Bacillati</taxon>
        <taxon>Bacillota</taxon>
        <taxon>Bacilli</taxon>
        <taxon>Bacillales</taxon>
        <taxon>Bacillaceae</taxon>
        <taxon>Caldalkalibacillus</taxon>
    </lineage>
</organism>
<protein>
    <recommendedName>
        <fullName evidence="4">SCP domain-containing protein</fullName>
    </recommendedName>
</protein>
<keyword evidence="3" id="KW-1185">Reference proteome</keyword>
<proteinExistence type="predicted"/>
<dbReference type="Proteomes" id="UP001235840">
    <property type="component" value="Unassembled WGS sequence"/>
</dbReference>
<evidence type="ECO:0000313" key="2">
    <source>
        <dbReference type="EMBL" id="MDQ0165015.1"/>
    </source>
</evidence>
<evidence type="ECO:0000256" key="1">
    <source>
        <dbReference type="SAM" id="SignalP"/>
    </source>
</evidence>
<reference evidence="2 3" key="1">
    <citation type="submission" date="2023-07" db="EMBL/GenBank/DDBJ databases">
        <title>Genomic Encyclopedia of Type Strains, Phase IV (KMG-IV): sequencing the most valuable type-strain genomes for metagenomic binning, comparative biology and taxonomic classification.</title>
        <authorList>
            <person name="Goeker M."/>
        </authorList>
    </citation>
    <scope>NUCLEOTIDE SEQUENCE [LARGE SCALE GENOMIC DNA]</scope>
    <source>
        <strain evidence="2 3">DSM 12751</strain>
    </source>
</reference>